<evidence type="ECO:0000256" key="2">
    <source>
        <dbReference type="ARBA" id="ARBA00005528"/>
    </source>
</evidence>
<evidence type="ECO:0000313" key="14">
    <source>
        <dbReference type="Proteomes" id="UP000002524"/>
    </source>
</evidence>
<dbReference type="STRING" id="243230.DR_1520"/>
<dbReference type="InterPro" id="IPR029026">
    <property type="entry name" value="tRNA_m1G_MTases_N"/>
</dbReference>
<dbReference type="InterPro" id="IPR015947">
    <property type="entry name" value="PUA-like_sf"/>
</dbReference>
<dbReference type="PIR" id="A75385">
    <property type="entry name" value="A75385"/>
</dbReference>
<dbReference type="SUPFAM" id="SSF88697">
    <property type="entry name" value="PUA domain-like"/>
    <property type="match status" value="1"/>
</dbReference>
<dbReference type="InterPro" id="IPR006700">
    <property type="entry name" value="RsmE"/>
</dbReference>
<evidence type="ECO:0000256" key="9">
    <source>
        <dbReference type="ARBA" id="ARBA00047944"/>
    </source>
</evidence>
<evidence type="ECO:0000259" key="11">
    <source>
        <dbReference type="Pfam" id="PF04452"/>
    </source>
</evidence>
<dbReference type="GO" id="GO:0070475">
    <property type="term" value="P:rRNA base methylation"/>
    <property type="evidence" value="ECO:0000318"/>
    <property type="project" value="GO_Central"/>
</dbReference>
<dbReference type="GO" id="GO:0070042">
    <property type="term" value="F:rRNA (uridine-N3-)-methyltransferase activity"/>
    <property type="evidence" value="ECO:0000318"/>
    <property type="project" value="GO_Central"/>
</dbReference>
<comment type="subcellular location">
    <subcellularLocation>
        <location evidence="1 10">Cytoplasm</location>
    </subcellularLocation>
</comment>
<dbReference type="EC" id="2.1.1.193" evidence="10"/>
<dbReference type="Pfam" id="PF20260">
    <property type="entry name" value="PUA_4"/>
    <property type="match status" value="1"/>
</dbReference>
<dbReference type="AlphaFoldDB" id="Q9RU73"/>
<dbReference type="Pfam" id="PF04452">
    <property type="entry name" value="Methyltrans_RNA"/>
    <property type="match status" value="1"/>
</dbReference>
<keyword evidence="3 10" id="KW-0963">Cytoplasm</keyword>
<keyword evidence="6 10" id="KW-0808">Transferase</keyword>
<evidence type="ECO:0000259" key="12">
    <source>
        <dbReference type="Pfam" id="PF20260"/>
    </source>
</evidence>
<evidence type="ECO:0000256" key="5">
    <source>
        <dbReference type="ARBA" id="ARBA00022603"/>
    </source>
</evidence>
<name>Q9RU73_DEIRA</name>
<dbReference type="CDD" id="cd18084">
    <property type="entry name" value="RsmE-like"/>
    <property type="match status" value="1"/>
</dbReference>
<keyword evidence="14" id="KW-1185">Reference proteome</keyword>
<dbReference type="OrthoDB" id="9815641at2"/>
<dbReference type="eggNOG" id="COG1385">
    <property type="taxonomic scope" value="Bacteria"/>
</dbReference>
<evidence type="ECO:0000256" key="1">
    <source>
        <dbReference type="ARBA" id="ARBA00004496"/>
    </source>
</evidence>
<protein>
    <recommendedName>
        <fullName evidence="10">Ribosomal RNA small subunit methyltransferase E</fullName>
        <ecNumber evidence="10">2.1.1.193</ecNumber>
    </recommendedName>
</protein>
<dbReference type="Gene3D" id="3.40.1280.10">
    <property type="match status" value="1"/>
</dbReference>
<proteinExistence type="inferred from homology"/>
<dbReference type="EMBL" id="AE000513">
    <property type="protein sequence ID" value="AAF11086.1"/>
    <property type="molecule type" value="Genomic_DNA"/>
</dbReference>
<evidence type="ECO:0000313" key="13">
    <source>
        <dbReference type="EMBL" id="AAF11086.1"/>
    </source>
</evidence>
<comment type="similarity">
    <text evidence="2 10">Belongs to the RNA methyltransferase RsmE family.</text>
</comment>
<keyword evidence="7 10" id="KW-0949">S-adenosyl-L-methionine</keyword>
<dbReference type="InterPro" id="IPR029028">
    <property type="entry name" value="Alpha/beta_knot_MTases"/>
</dbReference>
<evidence type="ECO:0000256" key="4">
    <source>
        <dbReference type="ARBA" id="ARBA00022552"/>
    </source>
</evidence>
<dbReference type="PANTHER" id="PTHR30027">
    <property type="entry name" value="RIBOSOMAL RNA SMALL SUBUNIT METHYLTRANSFERASE E"/>
    <property type="match status" value="1"/>
</dbReference>
<dbReference type="HOGENOM" id="CLU_067442_3_0_0"/>
<dbReference type="PIRSF" id="PIRSF015601">
    <property type="entry name" value="MTase_slr0722"/>
    <property type="match status" value="1"/>
</dbReference>
<organism evidence="13 14">
    <name type="scientific">Deinococcus radiodurans (strain ATCC 13939 / DSM 20539 / JCM 16871 / CCUG 27074 / LMG 4051 / NBRC 15346 / NCIMB 9279 / VKM B-1422 / R1)</name>
    <dbReference type="NCBI Taxonomy" id="243230"/>
    <lineage>
        <taxon>Bacteria</taxon>
        <taxon>Thermotogati</taxon>
        <taxon>Deinococcota</taxon>
        <taxon>Deinococci</taxon>
        <taxon>Deinococcales</taxon>
        <taxon>Deinococcaceae</taxon>
        <taxon>Deinococcus</taxon>
    </lineage>
</organism>
<evidence type="ECO:0000256" key="8">
    <source>
        <dbReference type="ARBA" id="ARBA00025699"/>
    </source>
</evidence>
<keyword evidence="4 10" id="KW-0698">rRNA processing</keyword>
<dbReference type="NCBIfam" id="NF008706">
    <property type="entry name" value="PRK11713.7-1"/>
    <property type="match status" value="1"/>
</dbReference>
<dbReference type="Gene3D" id="2.40.240.20">
    <property type="entry name" value="Hypothetical PUA domain-like, domain 1"/>
    <property type="match status" value="1"/>
</dbReference>
<dbReference type="SUPFAM" id="SSF75217">
    <property type="entry name" value="alpha/beta knot"/>
    <property type="match status" value="1"/>
</dbReference>
<dbReference type="NCBIfam" id="TIGR00046">
    <property type="entry name" value="RsmE family RNA methyltransferase"/>
    <property type="match status" value="1"/>
</dbReference>
<dbReference type="InterPro" id="IPR046887">
    <property type="entry name" value="RsmE_PUA-like"/>
</dbReference>
<evidence type="ECO:0000256" key="10">
    <source>
        <dbReference type="PIRNR" id="PIRNR015601"/>
    </source>
</evidence>
<dbReference type="InterPro" id="IPR046886">
    <property type="entry name" value="RsmE_MTase_dom"/>
</dbReference>
<dbReference type="InParanoid" id="Q9RU73"/>
<keyword evidence="5 10" id="KW-0489">Methyltransferase</keyword>
<dbReference type="KEGG" id="dra:DR_1520"/>
<dbReference type="EnsemblBacteria" id="AAF11086">
    <property type="protein sequence ID" value="AAF11086"/>
    <property type="gene ID" value="DR_1520"/>
</dbReference>
<dbReference type="PANTHER" id="PTHR30027:SF3">
    <property type="entry name" value="16S RRNA (URACIL(1498)-N(3))-METHYLTRANSFERASE"/>
    <property type="match status" value="1"/>
</dbReference>
<dbReference type="PaxDb" id="243230-DR_1520"/>
<comment type="function">
    <text evidence="8 10">Specifically methylates the N3 position of the uracil ring of uridine 1498 (m3U1498) in 16S rRNA. Acts on the fully assembled 30S ribosomal subunit.</text>
</comment>
<reference evidence="13 14" key="1">
    <citation type="journal article" date="1999" name="Science">
        <title>Genome sequence of the radioresistant bacterium Deinococcus radiodurans R1.</title>
        <authorList>
            <person name="White O."/>
            <person name="Eisen J.A."/>
            <person name="Heidelberg J.F."/>
            <person name="Hickey E.K."/>
            <person name="Peterson J.D."/>
            <person name="Dodson R.J."/>
            <person name="Haft D.H."/>
            <person name="Gwinn M.L."/>
            <person name="Nelson W.C."/>
            <person name="Richardson D.L."/>
            <person name="Moffat K.S."/>
            <person name="Qin H."/>
            <person name="Jiang L."/>
            <person name="Pamphile W."/>
            <person name="Crosby M."/>
            <person name="Shen M."/>
            <person name="Vamathevan J.J."/>
            <person name="Lam P."/>
            <person name="McDonald L."/>
            <person name="Utterback T."/>
            <person name="Zalewski C."/>
            <person name="Makarova K.S."/>
            <person name="Aravind L."/>
            <person name="Daly M.J."/>
            <person name="Minton K.W."/>
            <person name="Fleischmann R.D."/>
            <person name="Ketchum K.A."/>
            <person name="Nelson K.E."/>
            <person name="Salzberg S."/>
            <person name="Smith H.O."/>
            <person name="Venter J.C."/>
            <person name="Fraser C.M."/>
        </authorList>
    </citation>
    <scope>NUCLEOTIDE SEQUENCE [LARGE SCALE GENOMIC DNA]</scope>
    <source>
        <strain evidence="14">ATCC 13939 / DSM 20539 / JCM 16871 / LMG 4051 / NBRC 15346 / NCIMB 9279 / R1 / VKM B-1422</strain>
    </source>
</reference>
<gene>
    <name evidence="13" type="ordered locus">DR_1520</name>
</gene>
<dbReference type="FunCoup" id="Q9RU73">
    <property type="interactions" value="372"/>
</dbReference>
<dbReference type="GO" id="GO:0005737">
    <property type="term" value="C:cytoplasm"/>
    <property type="evidence" value="ECO:0007669"/>
    <property type="project" value="UniProtKB-SubCell"/>
</dbReference>
<feature type="domain" description="Ribosomal RNA small subunit methyltransferase E PUA-like" evidence="12">
    <location>
        <begin position="29"/>
        <end position="69"/>
    </location>
</feature>
<sequence length="242" mass="25727">MGARHGPPGGLMHRLQVGELAPTMRLGPQETRHLHVLRLRPGERVQVFDGRGGEAVAVLSELDAGHALLHLDPAAAAHSRGAEYPQPVTLAIALLKGDKLADVVRAATELGAARIQLLITAHAEARDIGAQKLVRLRRIAGEAARQSERRIVPDVLEPVPLTKLTWEGQLLTAHPGSQERLTDLLTWDAPLTVLSGPEGGLSTAEVEHLTRQGARLITLGPRILRAETAPLALLGAMAATGV</sequence>
<comment type="catalytic activity">
    <reaction evidence="9 10">
        <text>uridine(1498) in 16S rRNA + S-adenosyl-L-methionine = N(3)-methyluridine(1498) in 16S rRNA + S-adenosyl-L-homocysteine + H(+)</text>
        <dbReference type="Rhea" id="RHEA:42920"/>
        <dbReference type="Rhea" id="RHEA-COMP:10283"/>
        <dbReference type="Rhea" id="RHEA-COMP:10284"/>
        <dbReference type="ChEBI" id="CHEBI:15378"/>
        <dbReference type="ChEBI" id="CHEBI:57856"/>
        <dbReference type="ChEBI" id="CHEBI:59789"/>
        <dbReference type="ChEBI" id="CHEBI:65315"/>
        <dbReference type="ChEBI" id="CHEBI:74502"/>
        <dbReference type="EC" id="2.1.1.193"/>
    </reaction>
</comment>
<feature type="domain" description="Ribosomal RNA small subunit methyltransferase E methyltransferase" evidence="11">
    <location>
        <begin position="83"/>
        <end position="237"/>
    </location>
</feature>
<evidence type="ECO:0000256" key="7">
    <source>
        <dbReference type="ARBA" id="ARBA00022691"/>
    </source>
</evidence>
<dbReference type="Proteomes" id="UP000002524">
    <property type="component" value="Chromosome 1"/>
</dbReference>
<evidence type="ECO:0000256" key="6">
    <source>
        <dbReference type="ARBA" id="ARBA00022679"/>
    </source>
</evidence>
<dbReference type="PATRIC" id="fig|243230.17.peg.1722"/>
<evidence type="ECO:0000256" key="3">
    <source>
        <dbReference type="ARBA" id="ARBA00022490"/>
    </source>
</evidence>
<accession>Q9RU73</accession>